<dbReference type="SUPFAM" id="SSF51197">
    <property type="entry name" value="Clavaminate synthase-like"/>
    <property type="match status" value="1"/>
</dbReference>
<organism evidence="1 2">
    <name type="scientific">Methylobacterium brachiatum</name>
    <dbReference type="NCBI Taxonomy" id="269660"/>
    <lineage>
        <taxon>Bacteria</taxon>
        <taxon>Pseudomonadati</taxon>
        <taxon>Pseudomonadota</taxon>
        <taxon>Alphaproteobacteria</taxon>
        <taxon>Hyphomicrobiales</taxon>
        <taxon>Methylobacteriaceae</taxon>
        <taxon>Methylobacterium</taxon>
    </lineage>
</organism>
<dbReference type="Gene3D" id="2.60.120.620">
    <property type="entry name" value="q2cbj1_9rhob like domain"/>
    <property type="match status" value="1"/>
</dbReference>
<comment type="caution">
    <text evidence="1">The sequence shown here is derived from an EMBL/GenBank/DDBJ whole genome shotgun (WGS) entry which is preliminary data.</text>
</comment>
<dbReference type="AlphaFoldDB" id="A0AAJ1WZE3"/>
<evidence type="ECO:0000313" key="1">
    <source>
        <dbReference type="EMBL" id="MDQ0545233.1"/>
    </source>
</evidence>
<dbReference type="Proteomes" id="UP001223420">
    <property type="component" value="Unassembled WGS sequence"/>
</dbReference>
<dbReference type="EMBL" id="JAUSWL010000008">
    <property type="protein sequence ID" value="MDQ0545233.1"/>
    <property type="molecule type" value="Genomic_DNA"/>
</dbReference>
<name>A0AAJ1WZE3_9HYPH</name>
<accession>A0AAJ1WZE3</accession>
<protein>
    <submittedName>
        <fullName evidence="1">Uncharacterized protein</fullName>
    </submittedName>
</protein>
<dbReference type="RefSeq" id="WP_230367038.1">
    <property type="nucleotide sequence ID" value="NZ_JAJALK010000009.1"/>
</dbReference>
<proteinExistence type="predicted"/>
<gene>
    <name evidence="1" type="ORF">QO001_004176</name>
</gene>
<sequence length="239" mass="26362">MNFVRRDPSGTLVGALAAQIDANGYAVIEDYVAPDELRGAQAFVADAIAANGGEYVGFTGTERLGGTFLADLPEDPDFVALCRGIYARAVGKPAPEVGFYQILRCLSGRGARAHSMRFHYDSYVLTALIPIVVPERGSPGRLIILPSTRGLRRTYLGNLVDKVLVDNRLAQALLNVAYRRGSRRMIRLSLKPGNLYFFWGYRSLHTNEPCDADAIRATALLHYADPHADSRVKRALRRR</sequence>
<reference evidence="1" key="1">
    <citation type="submission" date="2023-07" db="EMBL/GenBank/DDBJ databases">
        <title>Genomic Encyclopedia of Type Strains, Phase IV (KMG-IV): sequencing the most valuable type-strain genomes for metagenomic binning, comparative biology and taxonomic classification.</title>
        <authorList>
            <person name="Goeker M."/>
        </authorList>
    </citation>
    <scope>NUCLEOTIDE SEQUENCE</scope>
    <source>
        <strain evidence="1">DSM 19569</strain>
    </source>
</reference>
<evidence type="ECO:0000313" key="2">
    <source>
        <dbReference type="Proteomes" id="UP001223420"/>
    </source>
</evidence>